<evidence type="ECO:0000313" key="2">
    <source>
        <dbReference type="EMBL" id="KZN48189.1"/>
    </source>
</evidence>
<name>A0A161XY14_9GAMM</name>
<dbReference type="EMBL" id="AUXZ01000093">
    <property type="protein sequence ID" value="KZN48189.1"/>
    <property type="molecule type" value="Genomic_DNA"/>
</dbReference>
<dbReference type="InterPro" id="IPR009057">
    <property type="entry name" value="Homeodomain-like_sf"/>
</dbReference>
<evidence type="ECO:0000313" key="3">
    <source>
        <dbReference type="Proteomes" id="UP000076503"/>
    </source>
</evidence>
<keyword evidence="1" id="KW-0175">Coiled coil</keyword>
<dbReference type="Pfam" id="PF13384">
    <property type="entry name" value="HTH_23"/>
    <property type="match status" value="1"/>
</dbReference>
<sequence>MEPNLLNNTPRLVQAVYMVSQHGLSISDIAETYQISKQALYRAVRAHNTSHAQQLNKLHKQREKLLQQLACLEANIEQLKKGC</sequence>
<gene>
    <name evidence="2" type="ORF">N476_22305</name>
</gene>
<dbReference type="AlphaFoldDB" id="A0A161XY14"/>
<organism evidence="2 3">
    <name type="scientific">Pseudoalteromonas luteoviolacea H33</name>
    <dbReference type="NCBI Taxonomy" id="1365251"/>
    <lineage>
        <taxon>Bacteria</taxon>
        <taxon>Pseudomonadati</taxon>
        <taxon>Pseudomonadota</taxon>
        <taxon>Gammaproteobacteria</taxon>
        <taxon>Alteromonadales</taxon>
        <taxon>Pseudoalteromonadaceae</taxon>
        <taxon>Pseudoalteromonas</taxon>
    </lineage>
</organism>
<feature type="coiled-coil region" evidence="1">
    <location>
        <begin position="48"/>
        <end position="82"/>
    </location>
</feature>
<evidence type="ECO:0008006" key="4">
    <source>
        <dbReference type="Google" id="ProtNLM"/>
    </source>
</evidence>
<proteinExistence type="predicted"/>
<comment type="caution">
    <text evidence="2">The sequence shown here is derived from an EMBL/GenBank/DDBJ whole genome shotgun (WGS) entry which is preliminary data.</text>
</comment>
<reference evidence="2 3" key="1">
    <citation type="submission" date="2013-07" db="EMBL/GenBank/DDBJ databases">
        <title>Comparative Genomic and Metabolomic Analysis of Twelve Strains of Pseudoalteromonas luteoviolacea.</title>
        <authorList>
            <person name="Vynne N.G."/>
            <person name="Mansson M."/>
            <person name="Gram L."/>
        </authorList>
    </citation>
    <scope>NUCLEOTIDE SEQUENCE [LARGE SCALE GENOMIC DNA]</scope>
    <source>
        <strain evidence="2 3">H33</strain>
    </source>
</reference>
<evidence type="ECO:0000256" key="1">
    <source>
        <dbReference type="SAM" id="Coils"/>
    </source>
</evidence>
<protein>
    <recommendedName>
        <fullName evidence="4">Resolvase HTH domain-containing protein</fullName>
    </recommendedName>
</protein>
<dbReference type="Gene3D" id="1.10.10.60">
    <property type="entry name" value="Homeodomain-like"/>
    <property type="match status" value="1"/>
</dbReference>
<accession>A0A161XY14</accession>
<dbReference type="SUPFAM" id="SSF46689">
    <property type="entry name" value="Homeodomain-like"/>
    <property type="match status" value="1"/>
</dbReference>
<dbReference type="Proteomes" id="UP000076503">
    <property type="component" value="Unassembled WGS sequence"/>
</dbReference>
<dbReference type="PATRIC" id="fig|1365251.3.peg.3930"/>